<name>A0ABW6RRX0_9NOCA</name>
<protein>
    <submittedName>
        <fullName evidence="2">Siderophore-interacting protein</fullName>
    </submittedName>
</protein>
<dbReference type="Gene3D" id="2.40.30.10">
    <property type="entry name" value="Translation factors"/>
    <property type="match status" value="1"/>
</dbReference>
<organism evidence="2 3">
    <name type="scientific">Nocardia jiangxiensis</name>
    <dbReference type="NCBI Taxonomy" id="282685"/>
    <lineage>
        <taxon>Bacteria</taxon>
        <taxon>Bacillati</taxon>
        <taxon>Actinomycetota</taxon>
        <taxon>Actinomycetes</taxon>
        <taxon>Mycobacteriales</taxon>
        <taxon>Nocardiaceae</taxon>
        <taxon>Nocardia</taxon>
    </lineage>
</organism>
<reference evidence="2 3" key="1">
    <citation type="submission" date="2024-10" db="EMBL/GenBank/DDBJ databases">
        <title>The Natural Products Discovery Center: Release of the First 8490 Sequenced Strains for Exploring Actinobacteria Biosynthetic Diversity.</title>
        <authorList>
            <person name="Kalkreuter E."/>
            <person name="Kautsar S.A."/>
            <person name="Yang D."/>
            <person name="Bader C.D."/>
            <person name="Teijaro C.N."/>
            <person name="Fluegel L."/>
            <person name="Davis C.M."/>
            <person name="Simpson J.R."/>
            <person name="Lauterbach L."/>
            <person name="Steele A.D."/>
            <person name="Gui C."/>
            <person name="Meng S."/>
            <person name="Li G."/>
            <person name="Viehrig K."/>
            <person name="Ye F."/>
            <person name="Su P."/>
            <person name="Kiefer A.F."/>
            <person name="Nichols A."/>
            <person name="Cepeda A.J."/>
            <person name="Yan W."/>
            <person name="Fan B."/>
            <person name="Jiang Y."/>
            <person name="Adhikari A."/>
            <person name="Zheng C.-J."/>
            <person name="Schuster L."/>
            <person name="Cowan T.M."/>
            <person name="Smanski M.J."/>
            <person name="Chevrette M.G."/>
            <person name="De Carvalho L.P.S."/>
            <person name="Shen B."/>
        </authorList>
    </citation>
    <scope>NUCLEOTIDE SEQUENCE [LARGE SCALE GENOMIC DNA]</scope>
    <source>
        <strain evidence="2 3">NPDC002593</strain>
    </source>
</reference>
<accession>A0ABW6RRX0</accession>
<dbReference type="InterPro" id="IPR017927">
    <property type="entry name" value="FAD-bd_FR_type"/>
</dbReference>
<dbReference type="Gene3D" id="3.40.50.80">
    <property type="entry name" value="Nucleotide-binding domain of ferredoxin-NADP reductase (FNR) module"/>
    <property type="match status" value="1"/>
</dbReference>
<keyword evidence="3" id="KW-1185">Reference proteome</keyword>
<evidence type="ECO:0000259" key="1">
    <source>
        <dbReference type="PROSITE" id="PS51384"/>
    </source>
</evidence>
<gene>
    <name evidence="2" type="ORF">ACFYXQ_03120</name>
</gene>
<feature type="domain" description="FAD-binding FR-type" evidence="1">
    <location>
        <begin position="15"/>
        <end position="116"/>
    </location>
</feature>
<evidence type="ECO:0000313" key="3">
    <source>
        <dbReference type="Proteomes" id="UP001601992"/>
    </source>
</evidence>
<evidence type="ECO:0000313" key="2">
    <source>
        <dbReference type="EMBL" id="MFF3566754.1"/>
    </source>
</evidence>
<dbReference type="RefSeq" id="WP_157186184.1">
    <property type="nucleotide sequence ID" value="NZ_JBIAQY010000001.1"/>
</dbReference>
<dbReference type="InterPro" id="IPR017938">
    <property type="entry name" value="Riboflavin_synthase-like_b-brl"/>
</dbReference>
<dbReference type="InterPro" id="IPR039261">
    <property type="entry name" value="FNR_nucleotide-bd"/>
</dbReference>
<sequence>MPSMPGLLATLTEKSFGHRASIAAIEQVSPNFRRVDLRVEPLKSGWKAGQDVQFRIDDKTFRHYSVMAVDDSGTTISVLFHLGVDGPGSRWVAARNAGDETIVLGMNTPAPKRLGDEHLYLGDGSAVGTIHGLAAVQNTNGTASGAVEVPAEDRDALAGLLPGIDVLPAASIPGDAVADWLEGTASAGVRYDAASLFGHARSIQRQRRILLDRNGLSRKSIATKPYWATGKVGL</sequence>
<proteinExistence type="predicted"/>
<dbReference type="Proteomes" id="UP001601992">
    <property type="component" value="Unassembled WGS sequence"/>
</dbReference>
<dbReference type="EMBL" id="JBIAQY010000001">
    <property type="protein sequence ID" value="MFF3566754.1"/>
    <property type="molecule type" value="Genomic_DNA"/>
</dbReference>
<dbReference type="PROSITE" id="PS51384">
    <property type="entry name" value="FAD_FR"/>
    <property type="match status" value="1"/>
</dbReference>
<dbReference type="SUPFAM" id="SSF63380">
    <property type="entry name" value="Riboflavin synthase domain-like"/>
    <property type="match status" value="1"/>
</dbReference>
<comment type="caution">
    <text evidence="2">The sequence shown here is derived from an EMBL/GenBank/DDBJ whole genome shotgun (WGS) entry which is preliminary data.</text>
</comment>